<evidence type="ECO:0000313" key="4">
    <source>
        <dbReference type="EMBL" id="GIJ63310.1"/>
    </source>
</evidence>
<evidence type="ECO:0000256" key="1">
    <source>
        <dbReference type="ARBA" id="ARBA00022741"/>
    </source>
</evidence>
<dbReference type="RefSeq" id="WP_204009518.1">
    <property type="nucleotide sequence ID" value="NZ_BOPG01000091.1"/>
</dbReference>
<dbReference type="SUPFAM" id="SSF52540">
    <property type="entry name" value="P-loop containing nucleoside triphosphate hydrolases"/>
    <property type="match status" value="1"/>
</dbReference>
<proteinExistence type="predicted"/>
<dbReference type="InterPro" id="IPR017871">
    <property type="entry name" value="ABC_transporter-like_CS"/>
</dbReference>
<dbReference type="Pfam" id="PF00005">
    <property type="entry name" value="ABC_tran"/>
    <property type="match status" value="1"/>
</dbReference>
<protein>
    <recommendedName>
        <fullName evidence="3">ABC transporter domain-containing protein</fullName>
    </recommendedName>
</protein>
<dbReference type="InterPro" id="IPR015854">
    <property type="entry name" value="ABC_transpr_LolD-like"/>
</dbReference>
<dbReference type="Gene3D" id="3.40.50.300">
    <property type="entry name" value="P-loop containing nucleotide triphosphate hydrolases"/>
    <property type="match status" value="1"/>
</dbReference>
<keyword evidence="1" id="KW-0547">Nucleotide-binding</keyword>
<evidence type="ECO:0000256" key="2">
    <source>
        <dbReference type="ARBA" id="ARBA00022840"/>
    </source>
</evidence>
<sequence>MTGADIVLEDVTVTFAGRAVPALDRVSVSVRAGEQLALVGPSGAGKSTLLRLLLGGVRPAGGRVRVGGLDPFATQQVRQLRQFTGYVRQRDDLVPGVSARTNILMGQSWSWRMPDWWAVARGRVPSRHAARLAELAEGHGITDILDERVENLSGGQRQRVALARALLGDPRLLLADETTSGLDPVNAARAVADLTSVEGATVMLSTHDVSLAGRFARVVALRAGRIAHDGAPPDARETELIYAHGS</sequence>
<gene>
    <name evidence="4" type="ORF">Vau01_108260</name>
</gene>
<feature type="domain" description="ABC transporter" evidence="3">
    <location>
        <begin position="6"/>
        <end position="243"/>
    </location>
</feature>
<dbReference type="AlphaFoldDB" id="A0A8J4E5Q9"/>
<dbReference type="InterPro" id="IPR027417">
    <property type="entry name" value="P-loop_NTPase"/>
</dbReference>
<accession>A0A8J4E5Q9</accession>
<dbReference type="GO" id="GO:0005524">
    <property type="term" value="F:ATP binding"/>
    <property type="evidence" value="ECO:0007669"/>
    <property type="project" value="UniProtKB-KW"/>
</dbReference>
<dbReference type="SMART" id="SM00382">
    <property type="entry name" value="AAA"/>
    <property type="match status" value="1"/>
</dbReference>
<name>A0A8J4E5Q9_9ACTN</name>
<dbReference type="PROSITE" id="PS00211">
    <property type="entry name" value="ABC_TRANSPORTER_1"/>
    <property type="match status" value="1"/>
</dbReference>
<keyword evidence="2" id="KW-0067">ATP-binding</keyword>
<dbReference type="PROSITE" id="PS50893">
    <property type="entry name" value="ABC_TRANSPORTER_2"/>
    <property type="match status" value="1"/>
</dbReference>
<dbReference type="Proteomes" id="UP000612585">
    <property type="component" value="Unassembled WGS sequence"/>
</dbReference>
<dbReference type="EMBL" id="BOPG01000091">
    <property type="protein sequence ID" value="GIJ63310.1"/>
    <property type="molecule type" value="Genomic_DNA"/>
</dbReference>
<dbReference type="GO" id="GO:0016887">
    <property type="term" value="F:ATP hydrolysis activity"/>
    <property type="evidence" value="ECO:0007669"/>
    <property type="project" value="InterPro"/>
</dbReference>
<dbReference type="InterPro" id="IPR003439">
    <property type="entry name" value="ABC_transporter-like_ATP-bd"/>
</dbReference>
<organism evidence="4 5">
    <name type="scientific">Virgisporangium aurantiacum</name>
    <dbReference type="NCBI Taxonomy" id="175570"/>
    <lineage>
        <taxon>Bacteria</taxon>
        <taxon>Bacillati</taxon>
        <taxon>Actinomycetota</taxon>
        <taxon>Actinomycetes</taxon>
        <taxon>Micromonosporales</taxon>
        <taxon>Micromonosporaceae</taxon>
        <taxon>Virgisporangium</taxon>
    </lineage>
</organism>
<dbReference type="GO" id="GO:0022857">
    <property type="term" value="F:transmembrane transporter activity"/>
    <property type="evidence" value="ECO:0007669"/>
    <property type="project" value="TreeGrafter"/>
</dbReference>
<comment type="caution">
    <text evidence="4">The sequence shown here is derived from an EMBL/GenBank/DDBJ whole genome shotgun (WGS) entry which is preliminary data.</text>
</comment>
<dbReference type="PANTHER" id="PTHR24220">
    <property type="entry name" value="IMPORT ATP-BINDING PROTEIN"/>
    <property type="match status" value="1"/>
</dbReference>
<evidence type="ECO:0000313" key="5">
    <source>
        <dbReference type="Proteomes" id="UP000612585"/>
    </source>
</evidence>
<dbReference type="GO" id="GO:0005886">
    <property type="term" value="C:plasma membrane"/>
    <property type="evidence" value="ECO:0007669"/>
    <property type="project" value="TreeGrafter"/>
</dbReference>
<evidence type="ECO:0000259" key="3">
    <source>
        <dbReference type="PROSITE" id="PS50893"/>
    </source>
</evidence>
<reference evidence="4" key="1">
    <citation type="submission" date="2021-01" db="EMBL/GenBank/DDBJ databases">
        <title>Whole genome shotgun sequence of Virgisporangium aurantiacum NBRC 16421.</title>
        <authorList>
            <person name="Komaki H."/>
            <person name="Tamura T."/>
        </authorList>
    </citation>
    <scope>NUCLEOTIDE SEQUENCE</scope>
    <source>
        <strain evidence="4">NBRC 16421</strain>
    </source>
</reference>
<dbReference type="InterPro" id="IPR003593">
    <property type="entry name" value="AAA+_ATPase"/>
</dbReference>
<keyword evidence="5" id="KW-1185">Reference proteome</keyword>